<evidence type="ECO:0000313" key="3">
    <source>
        <dbReference type="Proteomes" id="UP000824136"/>
    </source>
</evidence>
<name>A0A9D1GWC5_9FIRM</name>
<dbReference type="Pfam" id="PF02073">
    <property type="entry name" value="Peptidase_M29"/>
    <property type="match status" value="1"/>
</dbReference>
<dbReference type="SUPFAM" id="SSF144052">
    <property type="entry name" value="Thermophilic metalloprotease-like"/>
    <property type="match status" value="1"/>
</dbReference>
<dbReference type="EMBL" id="DVLL01000023">
    <property type="protein sequence ID" value="HIT59505.1"/>
    <property type="molecule type" value="Genomic_DNA"/>
</dbReference>
<comment type="caution">
    <text evidence="2">The sequence shown here is derived from an EMBL/GenBank/DDBJ whole genome shotgun (WGS) entry which is preliminary data.</text>
</comment>
<keyword evidence="1" id="KW-0479">Metal-binding</keyword>
<reference evidence="2" key="2">
    <citation type="journal article" date="2021" name="PeerJ">
        <title>Extensive microbial diversity within the chicken gut microbiome revealed by metagenomics and culture.</title>
        <authorList>
            <person name="Gilroy R."/>
            <person name="Ravi A."/>
            <person name="Getino M."/>
            <person name="Pursley I."/>
            <person name="Horton D.L."/>
            <person name="Alikhan N.F."/>
            <person name="Baker D."/>
            <person name="Gharbi K."/>
            <person name="Hall N."/>
            <person name="Watson M."/>
            <person name="Adriaenssens E.M."/>
            <person name="Foster-Nyarko E."/>
            <person name="Jarju S."/>
            <person name="Secka A."/>
            <person name="Antonio M."/>
            <person name="Oren A."/>
            <person name="Chaudhuri R.R."/>
            <person name="La Ragione R."/>
            <person name="Hildebrand F."/>
            <person name="Pallen M.J."/>
        </authorList>
    </citation>
    <scope>NUCLEOTIDE SEQUENCE</scope>
    <source>
        <strain evidence="2">CHK33-4379</strain>
    </source>
</reference>
<protein>
    <submittedName>
        <fullName evidence="2">Aminopeptidase</fullName>
    </submittedName>
</protein>
<keyword evidence="2" id="KW-0031">Aminopeptidase</keyword>
<dbReference type="PANTHER" id="PTHR34448:SF1">
    <property type="entry name" value="BLL6088 PROTEIN"/>
    <property type="match status" value="1"/>
</dbReference>
<keyword evidence="2" id="KW-0378">Hydrolase</keyword>
<dbReference type="InterPro" id="IPR052170">
    <property type="entry name" value="M29_Exopeptidase"/>
</dbReference>
<evidence type="ECO:0000256" key="1">
    <source>
        <dbReference type="ARBA" id="ARBA00022723"/>
    </source>
</evidence>
<organism evidence="2 3">
    <name type="scientific">Candidatus Faeciplasma pullistercoris</name>
    <dbReference type="NCBI Taxonomy" id="2840800"/>
    <lineage>
        <taxon>Bacteria</taxon>
        <taxon>Bacillati</taxon>
        <taxon>Bacillota</taxon>
        <taxon>Clostridia</taxon>
        <taxon>Eubacteriales</taxon>
        <taxon>Oscillospiraceae</taxon>
        <taxon>Oscillospiraceae incertae sedis</taxon>
        <taxon>Candidatus Faeciplasma</taxon>
    </lineage>
</organism>
<reference evidence="2" key="1">
    <citation type="submission" date="2020-10" db="EMBL/GenBank/DDBJ databases">
        <authorList>
            <person name="Gilroy R."/>
        </authorList>
    </citation>
    <scope>NUCLEOTIDE SEQUENCE</scope>
    <source>
        <strain evidence="2">CHK33-4379</strain>
    </source>
</reference>
<gene>
    <name evidence="2" type="ORF">IAC39_07345</name>
</gene>
<dbReference type="GO" id="GO:0046872">
    <property type="term" value="F:metal ion binding"/>
    <property type="evidence" value="ECO:0007669"/>
    <property type="project" value="UniProtKB-KW"/>
</dbReference>
<evidence type="ECO:0000313" key="2">
    <source>
        <dbReference type="EMBL" id="HIT59505.1"/>
    </source>
</evidence>
<keyword evidence="2" id="KW-0645">Protease</keyword>
<dbReference type="GO" id="GO:0006508">
    <property type="term" value="P:proteolysis"/>
    <property type="evidence" value="ECO:0007669"/>
    <property type="project" value="InterPro"/>
</dbReference>
<dbReference type="AlphaFoldDB" id="A0A9D1GWC5"/>
<dbReference type="GO" id="GO:0004177">
    <property type="term" value="F:aminopeptidase activity"/>
    <property type="evidence" value="ECO:0007669"/>
    <property type="project" value="UniProtKB-KW"/>
</dbReference>
<accession>A0A9D1GWC5</accession>
<dbReference type="InterPro" id="IPR000787">
    <property type="entry name" value="Peptidase_M29"/>
</dbReference>
<dbReference type="PANTHER" id="PTHR34448">
    <property type="entry name" value="AMINOPEPTIDASE"/>
    <property type="match status" value="1"/>
</dbReference>
<dbReference type="Proteomes" id="UP000824136">
    <property type="component" value="Unassembled WGS sequence"/>
</dbReference>
<sequence>MNQATISKIVKASGVSAGELVLVHFWGEDTDKEIANSFMKAVAYLGASPVLVQQSRSINRDIFLCAKESCFDDRYFDLFSKFDAILDVFAYQPVVLGYSIKDEQMSLYRRYVSQLFYRLMECKRFTQIRIPTEANATESGLATQEYIRRMNNAYDIDYERLRIACEHKVESFAGVQKVSVYTGENCVAHFDLTDRFWHIDAGNGDLPCGEIYIAPNESQTQGAIFFSTLYLENRKYTDVTLRISNGEICDSNYPVLSKYFSDQPRENRIVCEFGIGMNPNVTSLCGYTVLDEKMAGTFHIAVGANNMFGGKNRASNHIDFVGRGKIEVIV</sequence>
<proteinExistence type="predicted"/>